<dbReference type="GO" id="GO:0006646">
    <property type="term" value="P:phosphatidylethanolamine biosynthetic process"/>
    <property type="evidence" value="ECO:0007669"/>
    <property type="project" value="InterPro"/>
</dbReference>
<feature type="region of interest" description="Disordered" evidence="5">
    <location>
        <begin position="109"/>
        <end position="132"/>
    </location>
</feature>
<gene>
    <name evidence="7" type="ORF">QTG54_005753</name>
</gene>
<dbReference type="GO" id="GO:0005737">
    <property type="term" value="C:cytoplasm"/>
    <property type="evidence" value="ECO:0007669"/>
    <property type="project" value="TreeGrafter"/>
</dbReference>
<protein>
    <recommendedName>
        <fullName evidence="3">ethanolamine-phosphate cytidylyltransferase</fullName>
        <ecNumber evidence="3">2.7.7.14</ecNumber>
    </recommendedName>
    <alternativeName>
        <fullName evidence="4">CTP:phosphoethanolamine cytidylyltransferase</fullName>
    </alternativeName>
</protein>
<dbReference type="PANTHER" id="PTHR45780:SF1">
    <property type="entry name" value="ETHANOLAMINE-PHOSPHATE CYTIDYLYLTRANSFERASE"/>
    <property type="match status" value="1"/>
</dbReference>
<keyword evidence="8" id="KW-1185">Reference proteome</keyword>
<evidence type="ECO:0000259" key="6">
    <source>
        <dbReference type="Pfam" id="PF01467"/>
    </source>
</evidence>
<keyword evidence="7" id="KW-0548">Nucleotidyltransferase</keyword>
<dbReference type="EMBL" id="JATAAI010000009">
    <property type="protein sequence ID" value="KAK1743132.1"/>
    <property type="molecule type" value="Genomic_DNA"/>
</dbReference>
<organism evidence="7 8">
    <name type="scientific">Skeletonema marinoi</name>
    <dbReference type="NCBI Taxonomy" id="267567"/>
    <lineage>
        <taxon>Eukaryota</taxon>
        <taxon>Sar</taxon>
        <taxon>Stramenopiles</taxon>
        <taxon>Ochrophyta</taxon>
        <taxon>Bacillariophyta</taxon>
        <taxon>Coscinodiscophyceae</taxon>
        <taxon>Thalassiosirophycidae</taxon>
        <taxon>Thalassiosirales</taxon>
        <taxon>Skeletonemataceae</taxon>
        <taxon>Skeletonema</taxon>
        <taxon>Skeletonema marinoi-dohrnii complex</taxon>
    </lineage>
</organism>
<comment type="caution">
    <text evidence="7">The sequence shown here is derived from an EMBL/GenBank/DDBJ whole genome shotgun (WGS) entry which is preliminary data.</text>
</comment>
<dbReference type="EC" id="2.7.7.14" evidence="3"/>
<dbReference type="SUPFAM" id="SSF52374">
    <property type="entry name" value="Nucleotidylyl transferase"/>
    <property type="match status" value="1"/>
</dbReference>
<accession>A0AAD8YBK6</accession>
<evidence type="ECO:0000313" key="7">
    <source>
        <dbReference type="EMBL" id="KAK1743132.1"/>
    </source>
</evidence>
<reference evidence="7" key="1">
    <citation type="submission" date="2023-06" db="EMBL/GenBank/DDBJ databases">
        <title>Survivors Of The Sea: Transcriptome response of Skeletonema marinoi to long-term dormancy.</title>
        <authorList>
            <person name="Pinder M.I.M."/>
            <person name="Kourtchenko O."/>
            <person name="Robertson E.K."/>
            <person name="Larsson T."/>
            <person name="Maumus F."/>
            <person name="Osuna-Cruz C.M."/>
            <person name="Vancaester E."/>
            <person name="Stenow R."/>
            <person name="Vandepoele K."/>
            <person name="Ploug H."/>
            <person name="Bruchert V."/>
            <person name="Godhe A."/>
            <person name="Topel M."/>
        </authorList>
    </citation>
    <scope>NUCLEOTIDE SEQUENCE</scope>
    <source>
        <strain evidence="7">R05AC</strain>
    </source>
</reference>
<dbReference type="NCBIfam" id="TIGR00125">
    <property type="entry name" value="cyt_tran_rel"/>
    <property type="match status" value="1"/>
</dbReference>
<evidence type="ECO:0000313" key="8">
    <source>
        <dbReference type="Proteomes" id="UP001224775"/>
    </source>
</evidence>
<dbReference type="InterPro" id="IPR004821">
    <property type="entry name" value="Cyt_trans-like"/>
</dbReference>
<evidence type="ECO:0000256" key="3">
    <source>
        <dbReference type="ARBA" id="ARBA00024221"/>
    </source>
</evidence>
<dbReference type="GO" id="GO:0004306">
    <property type="term" value="F:ethanolamine-phosphate cytidylyltransferase activity"/>
    <property type="evidence" value="ECO:0007669"/>
    <property type="project" value="UniProtKB-EC"/>
</dbReference>
<dbReference type="AlphaFoldDB" id="A0AAD8YBK6"/>
<comment type="pathway">
    <text evidence="2">Phospholipid metabolism; phosphatidylethanolamine biosynthesis; phosphatidylethanolamine from ethanolamine: step 2/3.</text>
</comment>
<feature type="domain" description="Cytidyltransferase-like" evidence="6">
    <location>
        <begin position="195"/>
        <end position="321"/>
    </location>
</feature>
<dbReference type="PANTHER" id="PTHR45780">
    <property type="entry name" value="ETHANOLAMINE-PHOSPHATE CYTIDYLYLTRANSFERASE"/>
    <property type="match status" value="1"/>
</dbReference>
<name>A0AAD8YBK6_9STRA</name>
<evidence type="ECO:0000256" key="5">
    <source>
        <dbReference type="SAM" id="MobiDB-lite"/>
    </source>
</evidence>
<evidence type="ECO:0000256" key="2">
    <source>
        <dbReference type="ARBA" id="ARBA00024191"/>
    </source>
</evidence>
<dbReference type="InterPro" id="IPR014729">
    <property type="entry name" value="Rossmann-like_a/b/a_fold"/>
</dbReference>
<sequence>MKTICKSLHSQGELESSKSATNHQELPCPIWHFNTRKAIELWPKEVYRDCEMYPLNKNLKMGPVLNISGPHAPVRLLKRAFGQDCFDVYYQSMSHGDSKSLIVDKDANEEKKDENNTITQYPPHISVGGQWSQSTKTPLSEEQYVPMQSKSRAKRRFSTHCKKSLFEYLEHQTHEENISLTVAGVLPRPRRTIYLDGVFDLFHIGHLKSIEQCAALGDRVIIGITGDKDAMGYKRRPIINEADRTAIVQSSKMVDHIVCPCPLLVTKDFMKKWGIDLVVHGFADKRDRDKQIDQFFNVAVEDGKFQEINYYNKMSTTDIIGRIKSDAEDDADEQTSNGTTNPKWFGATLATATAYSSDIPFDPFPIQLRSAIESHIQKARDKQGAALNAVRAATTGQLYDEVLSDFMSEYAQEGSFSFGTKEMKLRESFLESCGLGLEFDLQRLHETAHNKDEMLFHLASDRLHFQEEYDSFVRSVCIPHLASLPSQSGKDETLEDFYYQSFPCIRIVKPGEFSIGPHGDASYGHHPCSINFYIPLTKIEGSASLFLESRPGSEDWHPIVGGYGLVKVFAGAICKHFTPENHGDFTRVSLDFRIIPGHMFHSLKCGGSQPGGVRDVYRQKEGYYSRCYKQGTQAATPIWERDGPLQVPDARYGFPWTKVYQNKK</sequence>
<keyword evidence="7" id="KW-0808">Transferase</keyword>
<dbReference type="InterPro" id="IPR044608">
    <property type="entry name" value="Ect1/PCYT2"/>
</dbReference>
<comment type="pathway">
    <text evidence="1">Lipid metabolism.</text>
</comment>
<proteinExistence type="predicted"/>
<evidence type="ECO:0000256" key="4">
    <source>
        <dbReference type="ARBA" id="ARBA00031473"/>
    </source>
</evidence>
<dbReference type="Pfam" id="PF01467">
    <property type="entry name" value="CTP_transf_like"/>
    <property type="match status" value="1"/>
</dbReference>
<dbReference type="Gene3D" id="3.40.50.620">
    <property type="entry name" value="HUPs"/>
    <property type="match status" value="1"/>
</dbReference>
<dbReference type="Proteomes" id="UP001224775">
    <property type="component" value="Unassembled WGS sequence"/>
</dbReference>
<evidence type="ECO:0000256" key="1">
    <source>
        <dbReference type="ARBA" id="ARBA00005189"/>
    </source>
</evidence>